<dbReference type="GO" id="GO:0005794">
    <property type="term" value="C:Golgi apparatus"/>
    <property type="evidence" value="ECO:0007669"/>
    <property type="project" value="TreeGrafter"/>
</dbReference>
<evidence type="ECO:0000256" key="6">
    <source>
        <dbReference type="ARBA" id="ARBA00023136"/>
    </source>
</evidence>
<comment type="caution">
    <text evidence="9">The sequence shown here is derived from an EMBL/GenBank/DDBJ whole genome shotgun (WGS) entry which is preliminary data.</text>
</comment>
<keyword evidence="10" id="KW-1185">Reference proteome</keyword>
<keyword evidence="4" id="KW-0735">Signal-anchor</keyword>
<dbReference type="PANTHER" id="PTHR32285:SF48">
    <property type="entry name" value="PROTEIN TRICHOME BIREFRINGENCE-LIKE 19"/>
    <property type="match status" value="1"/>
</dbReference>
<evidence type="ECO:0000256" key="2">
    <source>
        <dbReference type="ARBA" id="ARBA00007727"/>
    </source>
</evidence>
<accession>A0A9D4UDZ5</accession>
<feature type="domain" description="Trichome birefringence-like C-terminal" evidence="7">
    <location>
        <begin position="98"/>
        <end position="372"/>
    </location>
</feature>
<protein>
    <recommendedName>
        <fullName evidence="11">Trichome birefringence-like N-terminal domain-containing protein</fullName>
    </recommendedName>
</protein>
<proteinExistence type="inferred from homology"/>
<dbReference type="Pfam" id="PF14416">
    <property type="entry name" value="PMR5N"/>
    <property type="match status" value="1"/>
</dbReference>
<sequence>MLQHGGRLSSSAAEHPDLFYSGVASSSASHLRSLPVTAATGLCDLSHGRWVPDTQPPLYTNDTCRHIHPSQNCLQNARPDKGYLNWRWKPVMCELLPFDGMQFLGLMRGKRLVFIGDSISRNHMQSLQCALSQVESPQNLYSDERGKAFTWHFPSHNFTLANIWSPFLVNHSVEQNLYKLYLDVPDMAWTSQLRQYDVAIISTGYWYFRPSLYYLKNGVLGANSYAQLNITTIKLVPTLKVALKRVFKYIAKEYKGIVMLRTVTVDHFEHGSWNDGGICNRTSPYAETDNLLSMPWMNSEINKVQIEEFEKSAARSREPWRYEILNVTYSAFLRPDGHPGPYRIQEPSEPVFDCLHWCLPGPIDMWNQLVLHTIQNYSPRKSA</sequence>
<keyword evidence="3" id="KW-0812">Transmembrane</keyword>
<evidence type="ECO:0000313" key="10">
    <source>
        <dbReference type="Proteomes" id="UP000886520"/>
    </source>
</evidence>
<dbReference type="GO" id="GO:0016413">
    <property type="term" value="F:O-acetyltransferase activity"/>
    <property type="evidence" value="ECO:0007669"/>
    <property type="project" value="InterPro"/>
</dbReference>
<evidence type="ECO:0000256" key="3">
    <source>
        <dbReference type="ARBA" id="ARBA00022692"/>
    </source>
</evidence>
<dbReference type="Pfam" id="PF13839">
    <property type="entry name" value="PC-Esterase"/>
    <property type="match status" value="1"/>
</dbReference>
<dbReference type="InterPro" id="IPR029962">
    <property type="entry name" value="TBL"/>
</dbReference>
<reference evidence="9" key="1">
    <citation type="submission" date="2021-01" db="EMBL/GenBank/DDBJ databases">
        <title>Adiantum capillus-veneris genome.</title>
        <authorList>
            <person name="Fang Y."/>
            <person name="Liao Q."/>
        </authorList>
    </citation>
    <scope>NUCLEOTIDE SEQUENCE</scope>
    <source>
        <strain evidence="9">H3</strain>
        <tissue evidence="9">Leaf</tissue>
    </source>
</reference>
<evidence type="ECO:0008006" key="11">
    <source>
        <dbReference type="Google" id="ProtNLM"/>
    </source>
</evidence>
<evidence type="ECO:0000259" key="8">
    <source>
        <dbReference type="Pfam" id="PF14416"/>
    </source>
</evidence>
<keyword evidence="6" id="KW-0472">Membrane</keyword>
<organism evidence="9 10">
    <name type="scientific">Adiantum capillus-veneris</name>
    <name type="common">Maidenhair fern</name>
    <dbReference type="NCBI Taxonomy" id="13818"/>
    <lineage>
        <taxon>Eukaryota</taxon>
        <taxon>Viridiplantae</taxon>
        <taxon>Streptophyta</taxon>
        <taxon>Embryophyta</taxon>
        <taxon>Tracheophyta</taxon>
        <taxon>Polypodiopsida</taxon>
        <taxon>Polypodiidae</taxon>
        <taxon>Polypodiales</taxon>
        <taxon>Pteridineae</taxon>
        <taxon>Pteridaceae</taxon>
        <taxon>Vittarioideae</taxon>
        <taxon>Adiantum</taxon>
    </lineage>
</organism>
<gene>
    <name evidence="9" type="ORF">GOP47_0018581</name>
</gene>
<keyword evidence="5" id="KW-1133">Transmembrane helix</keyword>
<dbReference type="AlphaFoldDB" id="A0A9D4UDZ5"/>
<dbReference type="EMBL" id="JABFUD020000018">
    <property type="protein sequence ID" value="KAI5065957.1"/>
    <property type="molecule type" value="Genomic_DNA"/>
</dbReference>
<comment type="similarity">
    <text evidence="2">Belongs to the PC-esterase family. TBL subfamily.</text>
</comment>
<dbReference type="GO" id="GO:0016020">
    <property type="term" value="C:membrane"/>
    <property type="evidence" value="ECO:0007669"/>
    <property type="project" value="UniProtKB-SubCell"/>
</dbReference>
<evidence type="ECO:0000256" key="4">
    <source>
        <dbReference type="ARBA" id="ARBA00022968"/>
    </source>
</evidence>
<dbReference type="InterPro" id="IPR026057">
    <property type="entry name" value="TBL_C"/>
</dbReference>
<evidence type="ECO:0000313" key="9">
    <source>
        <dbReference type="EMBL" id="KAI5065957.1"/>
    </source>
</evidence>
<evidence type="ECO:0000259" key="7">
    <source>
        <dbReference type="Pfam" id="PF13839"/>
    </source>
</evidence>
<feature type="domain" description="Trichome birefringence-like N-terminal" evidence="8">
    <location>
        <begin position="43"/>
        <end position="94"/>
    </location>
</feature>
<evidence type="ECO:0000256" key="5">
    <source>
        <dbReference type="ARBA" id="ARBA00022989"/>
    </source>
</evidence>
<name>A0A9D4UDZ5_ADICA</name>
<dbReference type="InterPro" id="IPR025846">
    <property type="entry name" value="TBL_N"/>
</dbReference>
<comment type="subcellular location">
    <subcellularLocation>
        <location evidence="1">Membrane</location>
        <topology evidence="1">Single-pass membrane protein</topology>
    </subcellularLocation>
</comment>
<evidence type="ECO:0000256" key="1">
    <source>
        <dbReference type="ARBA" id="ARBA00004167"/>
    </source>
</evidence>
<dbReference type="OrthoDB" id="630188at2759"/>
<dbReference type="Proteomes" id="UP000886520">
    <property type="component" value="Chromosome 18"/>
</dbReference>
<dbReference type="PANTHER" id="PTHR32285">
    <property type="entry name" value="PROTEIN TRICHOME BIREFRINGENCE-LIKE 9-RELATED"/>
    <property type="match status" value="1"/>
</dbReference>